<feature type="domain" description="C2H2-type" evidence="10">
    <location>
        <begin position="570"/>
        <end position="593"/>
    </location>
</feature>
<dbReference type="PROSITE" id="PS50157">
    <property type="entry name" value="ZINC_FINGER_C2H2_2"/>
    <property type="match status" value="7"/>
</dbReference>
<feature type="domain" description="C2H2-type" evidence="10">
    <location>
        <begin position="426"/>
        <end position="454"/>
    </location>
</feature>
<dbReference type="GO" id="GO:0000981">
    <property type="term" value="F:DNA-binding transcription factor activity, RNA polymerase II-specific"/>
    <property type="evidence" value="ECO:0007669"/>
    <property type="project" value="TreeGrafter"/>
</dbReference>
<keyword evidence="3" id="KW-0677">Repeat</keyword>
<dbReference type="Pfam" id="PF00096">
    <property type="entry name" value="zf-C2H2"/>
    <property type="match status" value="2"/>
</dbReference>
<feature type="domain" description="ZAD" evidence="11">
    <location>
        <begin position="14"/>
        <end position="93"/>
    </location>
</feature>
<evidence type="ECO:0000256" key="6">
    <source>
        <dbReference type="ARBA" id="ARBA00023242"/>
    </source>
</evidence>
<comment type="caution">
    <text evidence="12">The sequence shown here is derived from an EMBL/GenBank/DDBJ whole genome shotgun (WGS) entry which is preliminary data.</text>
</comment>
<dbReference type="InterPro" id="IPR036236">
    <property type="entry name" value="Znf_C2H2_sf"/>
</dbReference>
<feature type="binding site" evidence="8">
    <location>
        <position position="19"/>
    </location>
    <ligand>
        <name>Zn(2+)</name>
        <dbReference type="ChEBI" id="CHEBI:29105"/>
    </ligand>
</feature>
<sequence>MTATKGKGPIFDPGLCRCCGNMKKCRVLNVEYESLGQKEVYSDMIMDCFGLLLSHLDGSPSERLICAMCVTRIRDALSFRRQVLKCEEAFLHMKIYDAKAESNVGDPNMVDALMEPRFKSSFIEVEVVKSEPLDALDMDDRSEAGDALGDALDDDQKPEISQDWNSKDDILKPHVLNRKSATSSSKRRETRSRGAASLAKQMLMTKRNFAEKLKQKSRWPVGRIQRPAADATGSYESPIKTELQMSKLQQQMREKDPSYKRETNILTIVEYSYVCPFKCRHNHLLCYYCGEIFSDPVLLREHTIKSHHPKKFKVTEHRSMIKVDLTRIDCRLCTVKIDNLDEFRSHITSAHDKKYYFDLKDSVLPFKLSREELKCAMCDVLFPYFHALNKHMNEHFSNYVCETCGLGFVDHARFMMHQQRHEEGEFPCPTCGKIFKAQYNRDLHVDRVHRKKGRVYCPKCDVKLMSYPQKLKHLVEVHGEEPLSFSCDMCERVFDSRRILTIHKRKEHLKDYRYECQCCGQKFFTRFALNNHMPTHTGERNFKCKVCDKSYPRLKTLKDHMRIHTNDRRYRCHVCGQAFIQNCSLKGHMKSQHPEYG</sequence>
<dbReference type="Pfam" id="PF13912">
    <property type="entry name" value="zf-C2H2_6"/>
    <property type="match status" value="1"/>
</dbReference>
<feature type="region of interest" description="Disordered" evidence="9">
    <location>
        <begin position="134"/>
        <end position="197"/>
    </location>
</feature>
<feature type="domain" description="C2H2-type" evidence="10">
    <location>
        <begin position="399"/>
        <end position="427"/>
    </location>
</feature>
<dbReference type="SUPFAM" id="SSF57667">
    <property type="entry name" value="beta-beta-alpha zinc fingers"/>
    <property type="match status" value="4"/>
</dbReference>
<dbReference type="FunFam" id="3.30.160.60:FF:001290">
    <property type="entry name" value="Zinc finger 45-like"/>
    <property type="match status" value="1"/>
</dbReference>
<feature type="binding site" evidence="8">
    <location>
        <position position="66"/>
    </location>
    <ligand>
        <name>Zn(2+)</name>
        <dbReference type="ChEBI" id="CHEBI:29105"/>
    </ligand>
</feature>
<proteinExistence type="predicted"/>
<accession>A0A8S1BE05</accession>
<keyword evidence="6" id="KW-0539">Nucleus</keyword>
<dbReference type="SMART" id="SM00355">
    <property type="entry name" value="ZnF_C2H2"/>
    <property type="match status" value="10"/>
</dbReference>
<feature type="domain" description="C2H2-type" evidence="10">
    <location>
        <begin position="284"/>
        <end position="312"/>
    </location>
</feature>
<dbReference type="SMART" id="SM00868">
    <property type="entry name" value="zf-AD"/>
    <property type="match status" value="1"/>
</dbReference>
<feature type="binding site" evidence="8">
    <location>
        <position position="69"/>
    </location>
    <ligand>
        <name>Zn(2+)</name>
        <dbReference type="ChEBI" id="CHEBI:29105"/>
    </ligand>
</feature>
<evidence type="ECO:0000256" key="8">
    <source>
        <dbReference type="PROSITE-ProRule" id="PRU01263"/>
    </source>
</evidence>
<feature type="binding site" evidence="8">
    <location>
        <position position="16"/>
    </location>
    <ligand>
        <name>Zn(2+)</name>
        <dbReference type="ChEBI" id="CHEBI:29105"/>
    </ligand>
</feature>
<dbReference type="PANTHER" id="PTHR24394">
    <property type="entry name" value="ZINC FINGER PROTEIN"/>
    <property type="match status" value="1"/>
</dbReference>
<feature type="domain" description="C2H2-type" evidence="10">
    <location>
        <begin position="542"/>
        <end position="569"/>
    </location>
</feature>
<dbReference type="Gene3D" id="3.30.160.60">
    <property type="entry name" value="Classic Zinc Finger"/>
    <property type="match status" value="5"/>
</dbReference>
<feature type="domain" description="C2H2-type" evidence="10">
    <location>
        <begin position="485"/>
        <end position="513"/>
    </location>
</feature>
<name>A0A8S1BE05_ARCPL</name>
<dbReference type="PANTHER" id="PTHR24394:SF29">
    <property type="entry name" value="MYONEURIN"/>
    <property type="match status" value="1"/>
</dbReference>
<keyword evidence="2 8" id="KW-0479">Metal-binding</keyword>
<feature type="compositionally biased region" description="Basic and acidic residues" evidence="9">
    <location>
        <begin position="154"/>
        <end position="172"/>
    </location>
</feature>
<evidence type="ECO:0000256" key="3">
    <source>
        <dbReference type="ARBA" id="ARBA00022737"/>
    </source>
</evidence>
<dbReference type="InterPro" id="IPR013087">
    <property type="entry name" value="Znf_C2H2_type"/>
</dbReference>
<organism evidence="12 13">
    <name type="scientific">Arctia plantaginis</name>
    <name type="common">Wood tiger moth</name>
    <name type="synonym">Phalaena plantaginis</name>
    <dbReference type="NCBI Taxonomy" id="874455"/>
    <lineage>
        <taxon>Eukaryota</taxon>
        <taxon>Metazoa</taxon>
        <taxon>Ecdysozoa</taxon>
        <taxon>Arthropoda</taxon>
        <taxon>Hexapoda</taxon>
        <taxon>Insecta</taxon>
        <taxon>Pterygota</taxon>
        <taxon>Neoptera</taxon>
        <taxon>Endopterygota</taxon>
        <taxon>Lepidoptera</taxon>
        <taxon>Glossata</taxon>
        <taxon>Ditrysia</taxon>
        <taxon>Noctuoidea</taxon>
        <taxon>Erebidae</taxon>
        <taxon>Arctiinae</taxon>
        <taxon>Arctia</taxon>
    </lineage>
</organism>
<gene>
    <name evidence="12" type="ORF">APLA_LOCUS17276</name>
</gene>
<reference evidence="12 13" key="1">
    <citation type="submission" date="2020-04" db="EMBL/GenBank/DDBJ databases">
        <authorList>
            <person name="Wallbank WR R."/>
            <person name="Pardo Diaz C."/>
            <person name="Kozak K."/>
            <person name="Martin S."/>
            <person name="Jiggins C."/>
            <person name="Moest M."/>
            <person name="Warren A I."/>
            <person name="Byers J.R.P. K."/>
            <person name="Montejo-Kovacevich G."/>
            <person name="Yen C E."/>
        </authorList>
    </citation>
    <scope>NUCLEOTIDE SEQUENCE [LARGE SCALE GENOMIC DNA]</scope>
</reference>
<dbReference type="AlphaFoldDB" id="A0A8S1BE05"/>
<dbReference type="GO" id="GO:0008270">
    <property type="term" value="F:zinc ion binding"/>
    <property type="evidence" value="ECO:0007669"/>
    <property type="project" value="UniProtKB-UniRule"/>
</dbReference>
<dbReference type="GO" id="GO:0005634">
    <property type="term" value="C:nucleus"/>
    <property type="evidence" value="ECO:0007669"/>
    <property type="project" value="UniProtKB-SubCell"/>
</dbReference>
<dbReference type="OrthoDB" id="407106at2759"/>
<dbReference type="PROSITE" id="PS51915">
    <property type="entry name" value="ZAD"/>
    <property type="match status" value="1"/>
</dbReference>
<dbReference type="PROSITE" id="PS00028">
    <property type="entry name" value="ZINC_FINGER_C2H2_1"/>
    <property type="match status" value="7"/>
</dbReference>
<evidence type="ECO:0000313" key="13">
    <source>
        <dbReference type="Proteomes" id="UP000494256"/>
    </source>
</evidence>
<evidence type="ECO:0000259" key="11">
    <source>
        <dbReference type="PROSITE" id="PS51915"/>
    </source>
</evidence>
<dbReference type="Proteomes" id="UP000494256">
    <property type="component" value="Unassembled WGS sequence"/>
</dbReference>
<evidence type="ECO:0000256" key="1">
    <source>
        <dbReference type="ARBA" id="ARBA00004123"/>
    </source>
</evidence>
<evidence type="ECO:0000256" key="9">
    <source>
        <dbReference type="SAM" id="MobiDB-lite"/>
    </source>
</evidence>
<feature type="compositionally biased region" description="Basic and acidic residues" evidence="9">
    <location>
        <begin position="134"/>
        <end position="144"/>
    </location>
</feature>
<dbReference type="InterPro" id="IPR012934">
    <property type="entry name" value="Znf_AD"/>
</dbReference>
<evidence type="ECO:0000259" key="10">
    <source>
        <dbReference type="PROSITE" id="PS50157"/>
    </source>
</evidence>
<dbReference type="EMBL" id="CADEBD010000959">
    <property type="protein sequence ID" value="CAB3261021.1"/>
    <property type="molecule type" value="Genomic_DNA"/>
</dbReference>
<keyword evidence="5 8" id="KW-0862">Zinc</keyword>
<feature type="domain" description="C2H2-type" evidence="10">
    <location>
        <begin position="514"/>
        <end position="541"/>
    </location>
</feature>
<dbReference type="Gene3D" id="3.40.1800.20">
    <property type="match status" value="1"/>
</dbReference>
<evidence type="ECO:0000256" key="2">
    <source>
        <dbReference type="ARBA" id="ARBA00022723"/>
    </source>
</evidence>
<keyword evidence="4 7" id="KW-0863">Zinc-finger</keyword>
<protein>
    <submittedName>
        <fullName evidence="12">Uncharacterized protein</fullName>
    </submittedName>
</protein>
<evidence type="ECO:0000256" key="5">
    <source>
        <dbReference type="ARBA" id="ARBA00022833"/>
    </source>
</evidence>
<evidence type="ECO:0000256" key="7">
    <source>
        <dbReference type="PROSITE-ProRule" id="PRU00042"/>
    </source>
</evidence>
<comment type="subcellular location">
    <subcellularLocation>
        <location evidence="1">Nucleus</location>
    </subcellularLocation>
</comment>
<evidence type="ECO:0000256" key="4">
    <source>
        <dbReference type="ARBA" id="ARBA00022771"/>
    </source>
</evidence>
<evidence type="ECO:0000313" key="12">
    <source>
        <dbReference type="EMBL" id="CAB3261021.1"/>
    </source>
</evidence>